<accession>A0ABP9TSG7</accession>
<protein>
    <recommendedName>
        <fullName evidence="1">Probable queuosine precursor transporter</fullName>
        <shortName evidence="1">Q precursor transporter</shortName>
    </recommendedName>
</protein>
<feature type="transmembrane region" description="Helical" evidence="1">
    <location>
        <begin position="177"/>
        <end position="195"/>
    </location>
</feature>
<dbReference type="NCBIfam" id="TIGR00697">
    <property type="entry name" value="queuosine precursor transporter"/>
    <property type="match status" value="1"/>
</dbReference>
<dbReference type="Pfam" id="PF02592">
    <property type="entry name" value="Vut_1"/>
    <property type="match status" value="1"/>
</dbReference>
<dbReference type="Proteomes" id="UP001628124">
    <property type="component" value="Unassembled WGS sequence"/>
</dbReference>
<reference evidence="2 3" key="1">
    <citation type="journal article" date="2024" name="Microbiol. Immunol.">
        <title>Discovery of a novel spotted fever group Rickettsia, 'Candidatus Rickettsia kedanie,' in unfed larval chigger mites, Leptotrombidium scutellare.</title>
        <authorList>
            <person name="Ogawa M."/>
            <person name="Matsutani M."/>
            <person name="Katayama T."/>
            <person name="Takada N."/>
            <person name="Noda S."/>
            <person name="Takahashi M."/>
            <person name="Kageyama D."/>
            <person name="Hanaoka N."/>
            <person name="Ebihara H."/>
        </authorList>
    </citation>
    <scope>NUCLEOTIDE SEQUENCE [LARGE SCALE GENOMIC DNA]</scope>
    <source>
        <strain evidence="2 3">KNCP2-13</strain>
    </source>
</reference>
<feature type="transmembrane region" description="Helical" evidence="1">
    <location>
        <begin position="128"/>
        <end position="156"/>
    </location>
</feature>
<keyword evidence="3" id="KW-1185">Reference proteome</keyword>
<organism evidence="2 3">
    <name type="scientific">Candidatus Rickettsia kedanie</name>
    <dbReference type="NCBI Taxonomy" id="3115352"/>
    <lineage>
        <taxon>Bacteria</taxon>
        <taxon>Pseudomonadati</taxon>
        <taxon>Pseudomonadota</taxon>
        <taxon>Alphaproteobacteria</taxon>
        <taxon>Rickettsiales</taxon>
        <taxon>Rickettsiaceae</taxon>
        <taxon>Rickettsieae</taxon>
        <taxon>Rickettsia</taxon>
        <taxon>spotted fever group</taxon>
    </lineage>
</organism>
<comment type="subcellular location">
    <subcellularLocation>
        <location evidence="1">Cell inner membrane</location>
        <topology evidence="1">Multi-pass membrane protein</topology>
    </subcellularLocation>
</comment>
<feature type="transmembrane region" description="Helical" evidence="1">
    <location>
        <begin position="89"/>
        <end position="108"/>
    </location>
</feature>
<gene>
    <name evidence="2" type="ORF">KNCP2_00990</name>
</gene>
<name>A0ABP9TSG7_9RICK</name>
<proteinExistence type="inferred from homology"/>
<keyword evidence="1" id="KW-0472">Membrane</keyword>
<feature type="transmembrane region" description="Helical" evidence="1">
    <location>
        <begin position="26"/>
        <end position="45"/>
    </location>
</feature>
<sequence>MQQSRMTIIHKIILAMSMAFNIKEKFYIILCTFFTVLIIVGNLIYQKFVYLNIFNLYILELSIGAIFYPLTFLLTDLIAEFYGKERSNFCVKLAIIFNIIVVLIISLMDKLEATNWSKVDNITFHKVFGSYYISFLASTFACYIAQLVDINIYLWIRKITKGKYLWIRNNFSTAISLFLDTVIVIGIMSLFNIFPFDQLRHLVLNSYSFKLFFTVFSTPIFYLAVWLIRLSIKKFDK</sequence>
<evidence type="ECO:0000313" key="3">
    <source>
        <dbReference type="Proteomes" id="UP001628124"/>
    </source>
</evidence>
<keyword evidence="1" id="KW-1003">Cell membrane</keyword>
<evidence type="ECO:0000256" key="1">
    <source>
        <dbReference type="HAMAP-Rule" id="MF_02088"/>
    </source>
</evidence>
<dbReference type="EMBL" id="BAABMM010000005">
    <property type="protein sequence ID" value="GAA5251811.1"/>
    <property type="molecule type" value="Genomic_DNA"/>
</dbReference>
<comment type="caution">
    <text evidence="2">The sequence shown here is derived from an EMBL/GenBank/DDBJ whole genome shotgun (WGS) entry which is preliminary data.</text>
</comment>
<dbReference type="PANTHER" id="PTHR34300:SF2">
    <property type="entry name" value="QUEUOSINE PRECURSOR TRANSPORTER-RELATED"/>
    <property type="match status" value="1"/>
</dbReference>
<feature type="transmembrane region" description="Helical" evidence="1">
    <location>
        <begin position="207"/>
        <end position="228"/>
    </location>
</feature>
<keyword evidence="1" id="KW-0812">Transmembrane</keyword>
<feature type="transmembrane region" description="Helical" evidence="1">
    <location>
        <begin position="57"/>
        <end position="77"/>
    </location>
</feature>
<comment type="similarity">
    <text evidence="1">Belongs to the vitamin uptake transporter (VUT/ECF) (TC 2.A.88) family. Q precursor transporter subfamily.</text>
</comment>
<dbReference type="HAMAP" id="MF_02088">
    <property type="entry name" value="Q_prec_transport"/>
    <property type="match status" value="1"/>
</dbReference>
<keyword evidence="1" id="KW-0997">Cell inner membrane</keyword>
<keyword evidence="1" id="KW-1133">Transmembrane helix</keyword>
<comment type="function">
    <text evidence="1">Involved in the import of queuosine (Q) precursors, required for Q precursor salvage.</text>
</comment>
<evidence type="ECO:0000313" key="2">
    <source>
        <dbReference type="EMBL" id="GAA5251811.1"/>
    </source>
</evidence>
<dbReference type="InterPro" id="IPR003744">
    <property type="entry name" value="YhhQ"/>
</dbReference>
<keyword evidence="1" id="KW-0813">Transport</keyword>
<dbReference type="PANTHER" id="PTHR34300">
    <property type="entry name" value="QUEUOSINE PRECURSOR TRANSPORTER-RELATED"/>
    <property type="match status" value="1"/>
</dbReference>